<dbReference type="Proteomes" id="UP000501690">
    <property type="component" value="Linkage Group LG4"/>
</dbReference>
<proteinExistence type="predicted"/>
<evidence type="ECO:0000313" key="3">
    <source>
        <dbReference type="Proteomes" id="UP000501690"/>
    </source>
</evidence>
<gene>
    <name evidence="2" type="ORF">DEO72_LG4g1002</name>
</gene>
<protein>
    <submittedName>
        <fullName evidence="2">Uncharacterized protein</fullName>
    </submittedName>
</protein>
<name>A0A4D6LNE9_VIGUN</name>
<feature type="region of interest" description="Disordered" evidence="1">
    <location>
        <begin position="1"/>
        <end position="36"/>
    </location>
</feature>
<evidence type="ECO:0000256" key="1">
    <source>
        <dbReference type="SAM" id="MobiDB-lite"/>
    </source>
</evidence>
<keyword evidence="3" id="KW-1185">Reference proteome</keyword>
<dbReference type="EMBL" id="CP039348">
    <property type="protein sequence ID" value="QCD90050.1"/>
    <property type="molecule type" value="Genomic_DNA"/>
</dbReference>
<accession>A0A4D6LNE9</accession>
<organism evidence="2 3">
    <name type="scientific">Vigna unguiculata</name>
    <name type="common">Cowpea</name>
    <dbReference type="NCBI Taxonomy" id="3917"/>
    <lineage>
        <taxon>Eukaryota</taxon>
        <taxon>Viridiplantae</taxon>
        <taxon>Streptophyta</taxon>
        <taxon>Embryophyta</taxon>
        <taxon>Tracheophyta</taxon>
        <taxon>Spermatophyta</taxon>
        <taxon>Magnoliopsida</taxon>
        <taxon>eudicotyledons</taxon>
        <taxon>Gunneridae</taxon>
        <taxon>Pentapetalae</taxon>
        <taxon>rosids</taxon>
        <taxon>fabids</taxon>
        <taxon>Fabales</taxon>
        <taxon>Fabaceae</taxon>
        <taxon>Papilionoideae</taxon>
        <taxon>50 kb inversion clade</taxon>
        <taxon>NPAAA clade</taxon>
        <taxon>indigoferoid/millettioid clade</taxon>
        <taxon>Phaseoleae</taxon>
        <taxon>Vigna</taxon>
    </lineage>
</organism>
<sequence>MGIHHRQTVQQENPELGHRHASLGGTGLHRQAVPRGNLESTQKWMSRLAAMYSPARRFLEKSKKLENLAETEQVIKRKWSMARWHLVIGALG</sequence>
<reference evidence="2 3" key="1">
    <citation type="submission" date="2019-04" db="EMBL/GenBank/DDBJ databases">
        <title>An improved genome assembly and genetic linkage map for asparagus bean, Vigna unguiculata ssp. sesquipedialis.</title>
        <authorList>
            <person name="Xia Q."/>
            <person name="Zhang R."/>
            <person name="Dong Y."/>
        </authorList>
    </citation>
    <scope>NUCLEOTIDE SEQUENCE [LARGE SCALE GENOMIC DNA]</scope>
    <source>
        <tissue evidence="2">Leaf</tissue>
    </source>
</reference>
<dbReference type="AlphaFoldDB" id="A0A4D6LNE9"/>
<evidence type="ECO:0000313" key="2">
    <source>
        <dbReference type="EMBL" id="QCD90050.1"/>
    </source>
</evidence>